<keyword evidence="2" id="KW-1185">Reference proteome</keyword>
<protein>
    <submittedName>
        <fullName evidence="1">Uncharacterized protein</fullName>
    </submittedName>
</protein>
<dbReference type="Proteomes" id="UP000790709">
    <property type="component" value="Unassembled WGS sequence"/>
</dbReference>
<accession>A0ACB8BA99</accession>
<name>A0ACB8BA99_9AGAM</name>
<reference evidence="1" key="1">
    <citation type="journal article" date="2021" name="New Phytol.">
        <title>Evolutionary innovations through gain and loss of genes in the ectomycorrhizal Boletales.</title>
        <authorList>
            <person name="Wu G."/>
            <person name="Miyauchi S."/>
            <person name="Morin E."/>
            <person name="Kuo A."/>
            <person name="Drula E."/>
            <person name="Varga T."/>
            <person name="Kohler A."/>
            <person name="Feng B."/>
            <person name="Cao Y."/>
            <person name="Lipzen A."/>
            <person name="Daum C."/>
            <person name="Hundley H."/>
            <person name="Pangilinan J."/>
            <person name="Johnson J."/>
            <person name="Barry K."/>
            <person name="LaButti K."/>
            <person name="Ng V."/>
            <person name="Ahrendt S."/>
            <person name="Min B."/>
            <person name="Choi I.G."/>
            <person name="Park H."/>
            <person name="Plett J.M."/>
            <person name="Magnuson J."/>
            <person name="Spatafora J.W."/>
            <person name="Nagy L.G."/>
            <person name="Henrissat B."/>
            <person name="Grigoriev I.V."/>
            <person name="Yang Z.L."/>
            <person name="Xu J."/>
            <person name="Martin F.M."/>
        </authorList>
    </citation>
    <scope>NUCLEOTIDE SEQUENCE</scope>
    <source>
        <strain evidence="1">KUC20120723A-06</strain>
    </source>
</reference>
<organism evidence="1 2">
    <name type="scientific">Leucogyrophana mollusca</name>
    <dbReference type="NCBI Taxonomy" id="85980"/>
    <lineage>
        <taxon>Eukaryota</taxon>
        <taxon>Fungi</taxon>
        <taxon>Dikarya</taxon>
        <taxon>Basidiomycota</taxon>
        <taxon>Agaricomycotina</taxon>
        <taxon>Agaricomycetes</taxon>
        <taxon>Agaricomycetidae</taxon>
        <taxon>Boletales</taxon>
        <taxon>Boletales incertae sedis</taxon>
        <taxon>Leucogyrophana</taxon>
    </lineage>
</organism>
<evidence type="ECO:0000313" key="1">
    <source>
        <dbReference type="EMBL" id="KAH7922219.1"/>
    </source>
</evidence>
<comment type="caution">
    <text evidence="1">The sequence shown here is derived from an EMBL/GenBank/DDBJ whole genome shotgun (WGS) entry which is preliminary data.</text>
</comment>
<proteinExistence type="predicted"/>
<gene>
    <name evidence="1" type="ORF">BV22DRAFT_673743</name>
</gene>
<sequence length="291" mass="32005">MGASDFKSLLSIADISRDMKPISISALSFLFWELCITFDDEVNLIWSKPWGSLVKWLFLLTRYVGLASIASGRALGTAGHSSALSCREALALQVSMTRILFTLVEIILMLRLYALYNRDPRIAAFLVFLAVLGAVVAIVGLSNTVPSSHFDELCHIIRIDTPLSSFSFVFVGTEGVILLLTILKYIHSLHSIRNSTPIVKLMLRDGTLAFCAVTSLLIPTSVLLVVHNGALGSVTNSWYNTVLSSAGCRLILNMQRLSLGDQCESHPNETLPMTSHIEIELLPRDRSIEVI</sequence>
<dbReference type="EMBL" id="MU266493">
    <property type="protein sequence ID" value="KAH7922219.1"/>
    <property type="molecule type" value="Genomic_DNA"/>
</dbReference>
<evidence type="ECO:0000313" key="2">
    <source>
        <dbReference type="Proteomes" id="UP000790709"/>
    </source>
</evidence>